<dbReference type="EMBL" id="JASMQC010000001">
    <property type="protein sequence ID" value="KAK1948060.1"/>
    <property type="molecule type" value="Genomic_DNA"/>
</dbReference>
<evidence type="ECO:0000256" key="1">
    <source>
        <dbReference type="SAM" id="MobiDB-lite"/>
    </source>
</evidence>
<evidence type="ECO:0000256" key="2">
    <source>
        <dbReference type="SAM" id="Phobius"/>
    </source>
</evidence>
<reference evidence="3" key="1">
    <citation type="submission" date="2023-08" db="EMBL/GenBank/DDBJ databases">
        <title>Reference Genome Resource for the Citrus Pathogen Phytophthora citrophthora.</title>
        <authorList>
            <person name="Moller H."/>
            <person name="Coetzee B."/>
            <person name="Rose L.J."/>
            <person name="Van Niekerk J.M."/>
        </authorList>
    </citation>
    <scope>NUCLEOTIDE SEQUENCE</scope>
    <source>
        <strain evidence="3">STE-U-9442</strain>
    </source>
</reference>
<evidence type="ECO:0000313" key="4">
    <source>
        <dbReference type="Proteomes" id="UP001259832"/>
    </source>
</evidence>
<keyword evidence="4" id="KW-1185">Reference proteome</keyword>
<dbReference type="PANTHER" id="PTHR34496:SF6">
    <property type="entry name" value="GLYCOSYLTRANSFERASE 2-LIKE DOMAIN-CONTAINING PROTEIN"/>
    <property type="match status" value="1"/>
</dbReference>
<keyword evidence="2" id="KW-0472">Membrane</keyword>
<keyword evidence="2" id="KW-0812">Transmembrane</keyword>
<sequence>MAFQTPLSALGLPQSRPRGRDISMSTKEAALFRRRRAIVGVAVTALCLCVMMTWRLFMQLPPSASLVAVASPRRTLHQTLSPVAEQEKRLKQEEQLAAERQTNVKSQREAYGFHDDKQVVVVLTHFRDSEACAQTLVDARAASFLVSRVHFRVFEELYLTREQTCVQRYCELQPKDCNTLLRSGQLRTHRRDASGARGATVARYVAEGMVERKFANDFYLSVDPAVVVFTENWDLKLIKQWYSVGNDMAILSVSPKSIELRGLTNSTMLVQCSARIHDKSKDAVVEFNAPESVPRQGAALLSPILQTQYSEVFHFGPARALFDVRSDPHTPVISVGHEYARATRFWTRGYDFYAPNVDVLFARYQWQEPPLPMSSGAINDDTDKHRQRSVDEANRRIRRLLNLPASTQDGQLEQAEIYAVGSQRSMEAWQQFSGVDPQATYNESTNNQFSLCSAVASGKVHYVPY</sequence>
<evidence type="ECO:0000313" key="3">
    <source>
        <dbReference type="EMBL" id="KAK1948060.1"/>
    </source>
</evidence>
<feature type="transmembrane region" description="Helical" evidence="2">
    <location>
        <begin position="37"/>
        <end position="57"/>
    </location>
</feature>
<proteinExistence type="predicted"/>
<organism evidence="3 4">
    <name type="scientific">Phytophthora citrophthora</name>
    <dbReference type="NCBI Taxonomy" id="4793"/>
    <lineage>
        <taxon>Eukaryota</taxon>
        <taxon>Sar</taxon>
        <taxon>Stramenopiles</taxon>
        <taxon>Oomycota</taxon>
        <taxon>Peronosporomycetes</taxon>
        <taxon>Peronosporales</taxon>
        <taxon>Peronosporaceae</taxon>
        <taxon>Phytophthora</taxon>
    </lineage>
</organism>
<dbReference type="AlphaFoldDB" id="A0AAD9H113"/>
<comment type="caution">
    <text evidence="3">The sequence shown here is derived from an EMBL/GenBank/DDBJ whole genome shotgun (WGS) entry which is preliminary data.</text>
</comment>
<name>A0AAD9H113_9STRA</name>
<dbReference type="Proteomes" id="UP001259832">
    <property type="component" value="Unassembled WGS sequence"/>
</dbReference>
<keyword evidence="2" id="KW-1133">Transmembrane helix</keyword>
<dbReference type="InterPro" id="IPR021067">
    <property type="entry name" value="Glycosyltransferase"/>
</dbReference>
<feature type="region of interest" description="Disordered" evidence="1">
    <location>
        <begin position="1"/>
        <end position="20"/>
    </location>
</feature>
<gene>
    <name evidence="3" type="ORF">P3T76_000350</name>
</gene>
<protein>
    <submittedName>
        <fullName evidence="3">Uncharacterized protein</fullName>
    </submittedName>
</protein>
<dbReference type="PANTHER" id="PTHR34496">
    <property type="entry name" value="GLCNAC TRANSFERASE-RELATED"/>
    <property type="match status" value="1"/>
</dbReference>
<accession>A0AAD9H113</accession>
<dbReference type="Pfam" id="PF11397">
    <property type="entry name" value="GlcNAc"/>
    <property type="match status" value="1"/>
</dbReference>